<dbReference type="Proteomes" id="UP000028091">
    <property type="component" value="Unassembled WGS sequence"/>
</dbReference>
<dbReference type="PANTHER" id="PTHR30185:SF18">
    <property type="entry name" value="TRANSCRIPTIONAL REGULATOR MTLR"/>
    <property type="match status" value="1"/>
</dbReference>
<sequence>MELIDNKSKRWINILKLLVSKNKWWTLQEISDEKIGSVRAIQSDLEQMKSFQTEEGEPLIRIKPRQGISICFTQTLRVDYYTKEILKDNIEIRLIDGIFFEQNMSFYEWMDILNISRSTMYNTINKINSVLTSYDIELRPDSMQFYGNEKEIRHFFVEFLFEVYGSRLWPFDEIQKQDAADLLQDLFQVIEVNVPDAAIDKYCLWLGVSIHRIRKNFTIKRNYTYSMNEENQSSTAKSIYYQIKAWEEQICRRMKDKFDIMLDHHEFVFLLLIEPAIGHFKSIESVEEKLTFFQSHTPRLYEAIHSFIDQLELIYHTEITNRKVLTLLLLQHYVYSNEITGRDGFLFKKKSRYISEVKKQLPYFYSRISHIIQESKTDDILASFVKNERELIRIITSNWRGLVQLEMERRNMLNIFVISTLGYNHSLFIADLIKLRVPPLIHIFTSPENTLNESTMAQLQIDIIVTDTELPIQFGRSTLLISSFPTKKELNNLHRRIVDMTD</sequence>
<evidence type="ECO:0000256" key="1">
    <source>
        <dbReference type="ARBA" id="ARBA00023015"/>
    </source>
</evidence>
<proteinExistence type="predicted"/>
<dbReference type="RefSeq" id="WP_034323136.1">
    <property type="nucleotide sequence ID" value="NZ_JOTP01000016.1"/>
</dbReference>
<name>A0A081L9B7_9BACI</name>
<reference evidence="4 5" key="1">
    <citation type="submission" date="2012-09" db="EMBL/GenBank/DDBJ databases">
        <title>Genome Sequence of Bacillus sp. DW5-4.</title>
        <authorList>
            <person name="Lai Q."/>
            <person name="Liu Y."/>
            <person name="Shao Z."/>
        </authorList>
    </citation>
    <scope>NUCLEOTIDE SEQUENCE [LARGE SCALE GENOMIC DNA]</scope>
    <source>
        <strain evidence="4 5">DW5-4</strain>
    </source>
</reference>
<dbReference type="InterPro" id="IPR036388">
    <property type="entry name" value="WH-like_DNA-bd_sf"/>
</dbReference>
<dbReference type="Pfam" id="PF05043">
    <property type="entry name" value="Mga"/>
    <property type="match status" value="1"/>
</dbReference>
<gene>
    <name evidence="4" type="ORF">BA70_05675</name>
</gene>
<dbReference type="eggNOG" id="COG3711">
    <property type="taxonomic scope" value="Bacteria"/>
</dbReference>
<dbReference type="InterPro" id="IPR007737">
    <property type="entry name" value="Mga_HTH"/>
</dbReference>
<keyword evidence="5" id="KW-1185">Reference proteome</keyword>
<evidence type="ECO:0000313" key="4">
    <source>
        <dbReference type="EMBL" id="KEP25843.1"/>
    </source>
</evidence>
<keyword evidence="1" id="KW-0805">Transcription regulation</keyword>
<evidence type="ECO:0000313" key="5">
    <source>
        <dbReference type="Proteomes" id="UP000028091"/>
    </source>
</evidence>
<evidence type="ECO:0000259" key="3">
    <source>
        <dbReference type="Pfam" id="PF05043"/>
    </source>
</evidence>
<comment type="caution">
    <text evidence="4">The sequence shown here is derived from an EMBL/GenBank/DDBJ whole genome shotgun (WGS) entry which is preliminary data.</text>
</comment>
<organism evidence="4 5">
    <name type="scientific">Bacillus zhangzhouensis</name>
    <dbReference type="NCBI Taxonomy" id="1178540"/>
    <lineage>
        <taxon>Bacteria</taxon>
        <taxon>Bacillati</taxon>
        <taxon>Bacillota</taxon>
        <taxon>Bacilli</taxon>
        <taxon>Bacillales</taxon>
        <taxon>Bacillaceae</taxon>
        <taxon>Bacillus</taxon>
    </lineage>
</organism>
<dbReference type="InterPro" id="IPR050661">
    <property type="entry name" value="BglG_antiterminators"/>
</dbReference>
<accession>A0A081L9B7</accession>
<dbReference type="AlphaFoldDB" id="A0A081L9B7"/>
<dbReference type="EMBL" id="JOTP01000016">
    <property type="protein sequence ID" value="KEP25843.1"/>
    <property type="molecule type" value="Genomic_DNA"/>
</dbReference>
<dbReference type="OrthoDB" id="1646817at2"/>
<protein>
    <submittedName>
        <fullName evidence="4">Transcriptional regulator</fullName>
    </submittedName>
</protein>
<evidence type="ECO:0000256" key="2">
    <source>
        <dbReference type="ARBA" id="ARBA00023163"/>
    </source>
</evidence>
<dbReference type="Gene3D" id="1.10.10.10">
    <property type="entry name" value="Winged helix-like DNA-binding domain superfamily/Winged helix DNA-binding domain"/>
    <property type="match status" value="1"/>
</dbReference>
<keyword evidence="2" id="KW-0804">Transcription</keyword>
<feature type="domain" description="Mga helix-turn-helix" evidence="3">
    <location>
        <begin position="81"/>
        <end position="159"/>
    </location>
</feature>
<dbReference type="PANTHER" id="PTHR30185">
    <property type="entry name" value="CRYPTIC BETA-GLUCOSIDE BGL OPERON ANTITERMINATOR"/>
    <property type="match status" value="1"/>
</dbReference>